<dbReference type="Proteomes" id="UP001165289">
    <property type="component" value="Unassembled WGS sequence"/>
</dbReference>
<dbReference type="SUPFAM" id="SSF75011">
    <property type="entry name" value="3-carboxy-cis,cis-mucoante lactonizing enzyme"/>
    <property type="match status" value="1"/>
</dbReference>
<keyword evidence="1" id="KW-0175">Coiled coil</keyword>
<proteinExistence type="predicted"/>
<feature type="coiled-coil region" evidence="1">
    <location>
        <begin position="236"/>
        <end position="263"/>
    </location>
</feature>
<dbReference type="InterPro" id="IPR011042">
    <property type="entry name" value="6-blade_b-propeller_TolB-like"/>
</dbReference>
<dbReference type="EMBL" id="JAKMXF010000188">
    <property type="protein sequence ID" value="KAI6655627.1"/>
    <property type="molecule type" value="Genomic_DNA"/>
</dbReference>
<evidence type="ECO:0000313" key="2">
    <source>
        <dbReference type="EMBL" id="KAI6655627.1"/>
    </source>
</evidence>
<organism evidence="2 3">
    <name type="scientific">Oopsacas minuta</name>
    <dbReference type="NCBI Taxonomy" id="111878"/>
    <lineage>
        <taxon>Eukaryota</taxon>
        <taxon>Metazoa</taxon>
        <taxon>Porifera</taxon>
        <taxon>Hexactinellida</taxon>
        <taxon>Hexasterophora</taxon>
        <taxon>Lyssacinosida</taxon>
        <taxon>Leucopsacidae</taxon>
        <taxon>Oopsacas</taxon>
    </lineage>
</organism>
<reference evidence="2 3" key="1">
    <citation type="journal article" date="2023" name="BMC Biol.">
        <title>The compact genome of the sponge Oopsacas minuta (Hexactinellida) is lacking key metazoan core genes.</title>
        <authorList>
            <person name="Santini S."/>
            <person name="Schenkelaars Q."/>
            <person name="Jourda C."/>
            <person name="Duchesne M."/>
            <person name="Belahbib H."/>
            <person name="Rocher C."/>
            <person name="Selva M."/>
            <person name="Riesgo A."/>
            <person name="Vervoort M."/>
            <person name="Leys S.P."/>
            <person name="Kodjabachian L."/>
            <person name="Le Bivic A."/>
            <person name="Borchiellini C."/>
            <person name="Claverie J.M."/>
            <person name="Renard E."/>
        </authorList>
    </citation>
    <scope>NUCLEOTIDE SEQUENCE [LARGE SCALE GENOMIC DNA]</scope>
    <source>
        <strain evidence="2">SPO-2</strain>
    </source>
</reference>
<comment type="caution">
    <text evidence="2">The sequence shown here is derived from an EMBL/GenBank/DDBJ whole genome shotgun (WGS) entry which is preliminary data.</text>
</comment>
<protein>
    <submittedName>
        <fullName evidence="2">Uncharacterized protein</fullName>
    </submittedName>
</protein>
<gene>
    <name evidence="2" type="ORF">LOD99_2125</name>
</gene>
<keyword evidence="3" id="KW-1185">Reference proteome</keyword>
<dbReference type="AlphaFoldDB" id="A0AAV7K300"/>
<dbReference type="Gene3D" id="2.120.10.30">
    <property type="entry name" value="TolB, C-terminal domain"/>
    <property type="match status" value="1"/>
</dbReference>
<sequence length="636" mass="74372">METLYSKEASILSTEMRDSVKDRFCVIIKEYKMIEWISTVVMKMERMIVPFNQKLGEKILNKLPHFYNEFDTKIKSKIVPVPSRNSLTERYNHHLKKITLLVINNWLPIEYKESLFYIERTLAEPSLYSLNGLIMWKVTAEKKIYKIQNQLSIELPKQIESIIVNRYESLRLRLKKEILKMRNYPIPEHWCSKVMKEGLTHVIEGEFIFYVDPEIEKDMKPIKPSKRDLLPGGITRQEYDLRLNRLKMEYAIARDELETRNADDIERKCRVIETVQERIEKDVIFTFKELSFLYRDARSLEYLVRKNEDDKELKQIYDIVLRKIRHYYTNRINIPSIVIDTDNKPMQVAPPKAERNIPVASGVDRGGVEGHQLDTPTSVIVIKENVIVGDRYGDTVSRYRAIDLAATEWYHHPHSLVTPASLANFNQFVFVCYSTSSSLSRFSFTWKDSQLISDMKLEHTFQIPQACCTTSNSKHLYVGTLKPSLIRMQLDPLGKDQEYPLKPILHTKITNRYPWLQDMKTTNDYVICLFTGSPSPLQMFSLQGKLIKSILTEDQIAGAYNFNLFQNPNTDEVRIYICDFWDNSIKVFDLDGKFIETVCETGHGLCQTFRPSCIFIEKTGIITYGDMKVDNCLQIF</sequence>
<name>A0AAV7K300_9METZ</name>
<evidence type="ECO:0000313" key="3">
    <source>
        <dbReference type="Proteomes" id="UP001165289"/>
    </source>
</evidence>
<evidence type="ECO:0000256" key="1">
    <source>
        <dbReference type="SAM" id="Coils"/>
    </source>
</evidence>
<accession>A0AAV7K300</accession>